<organism evidence="1">
    <name type="scientific">Brassica napus</name>
    <name type="common">Rape</name>
    <dbReference type="NCBI Taxonomy" id="3708"/>
    <lineage>
        <taxon>Eukaryota</taxon>
        <taxon>Viridiplantae</taxon>
        <taxon>Streptophyta</taxon>
        <taxon>Embryophyta</taxon>
        <taxon>Tracheophyta</taxon>
        <taxon>Spermatophyta</taxon>
        <taxon>Magnoliopsida</taxon>
        <taxon>eudicotyledons</taxon>
        <taxon>Gunneridae</taxon>
        <taxon>Pentapetalae</taxon>
        <taxon>rosids</taxon>
        <taxon>malvids</taxon>
        <taxon>Brassicales</taxon>
        <taxon>Brassicaceae</taxon>
        <taxon>Brassiceae</taxon>
        <taxon>Brassica</taxon>
    </lineage>
</organism>
<dbReference type="InterPro" id="IPR006740">
    <property type="entry name" value="DUF604"/>
</dbReference>
<dbReference type="Proteomes" id="UP001295469">
    <property type="component" value="Chromosome C06"/>
</dbReference>
<dbReference type="EMBL" id="HG994370">
    <property type="protein sequence ID" value="CAF2056777.1"/>
    <property type="molecule type" value="Genomic_DNA"/>
</dbReference>
<dbReference type="Pfam" id="PF04646">
    <property type="entry name" value="DUF604"/>
    <property type="match status" value="1"/>
</dbReference>
<gene>
    <name evidence="1" type="ORF">DARMORV10_C06P13470.1</name>
</gene>
<dbReference type="PANTHER" id="PTHR10811">
    <property type="entry name" value="FRINGE-RELATED"/>
    <property type="match status" value="1"/>
</dbReference>
<evidence type="ECO:0000313" key="1">
    <source>
        <dbReference type="EMBL" id="CAF2056777.1"/>
    </source>
</evidence>
<protein>
    <submittedName>
        <fullName evidence="1">(rape) hypothetical protein</fullName>
    </submittedName>
</protein>
<accession>A0A816Q3A1</accession>
<dbReference type="AlphaFoldDB" id="A0A816Q3A1"/>
<proteinExistence type="predicted"/>
<sequence>MKPYALDPNRILQQINCHDRKRQWFISISWGYSIQIYTYFLTAKELATPLLTFKTWRSSSDGPFMFKTRPLGPDACQRPVTYFMDGVEDVGDSGTKTWYSVADKNYGFCGKSEHSQVTKMKRILVTSMTMDPDYWNNVRNFLLFSHIELIILKLV</sequence>
<name>A0A816Q3A1_BRANA</name>
<reference evidence="1" key="1">
    <citation type="submission" date="2021-01" db="EMBL/GenBank/DDBJ databases">
        <authorList>
            <consortium name="Genoscope - CEA"/>
            <person name="William W."/>
        </authorList>
    </citation>
    <scope>NUCLEOTIDE SEQUENCE</scope>
</reference>